<evidence type="ECO:0000313" key="1">
    <source>
        <dbReference type="Proteomes" id="UP000887576"/>
    </source>
</evidence>
<sequence>MYNGGYGGMYNNAYDYSPYLYGAYGSYGMNGGMNSMGGGMNSMAGGMNSMGGGMGMGGLGGMMNSYLMNPYMDGISGVGMMGNLGSLGGYGMPYGNYGGYGLASAGSSNLYNNAYSNYGSAGTPYGRSSTFAKPYAKAVPDPINNSRYQQSPSVANQSSASTGCGSPRCANNAWDNILPSV</sequence>
<dbReference type="Proteomes" id="UP000887576">
    <property type="component" value="Unplaced"/>
</dbReference>
<reference evidence="2" key="1">
    <citation type="submission" date="2022-11" db="UniProtKB">
        <authorList>
            <consortium name="WormBaseParasite"/>
        </authorList>
    </citation>
    <scope>IDENTIFICATION</scope>
</reference>
<name>A0AC34RR87_9BILA</name>
<dbReference type="WBParaSite" id="JU765_v2.g9444.t1">
    <property type="protein sequence ID" value="JU765_v2.g9444.t1"/>
    <property type="gene ID" value="JU765_v2.g9444"/>
</dbReference>
<accession>A0AC34RR87</accession>
<organism evidence="1 2">
    <name type="scientific">Panagrolaimus sp. JU765</name>
    <dbReference type="NCBI Taxonomy" id="591449"/>
    <lineage>
        <taxon>Eukaryota</taxon>
        <taxon>Metazoa</taxon>
        <taxon>Ecdysozoa</taxon>
        <taxon>Nematoda</taxon>
        <taxon>Chromadorea</taxon>
        <taxon>Rhabditida</taxon>
        <taxon>Tylenchina</taxon>
        <taxon>Panagrolaimomorpha</taxon>
        <taxon>Panagrolaimoidea</taxon>
        <taxon>Panagrolaimidae</taxon>
        <taxon>Panagrolaimus</taxon>
    </lineage>
</organism>
<evidence type="ECO:0000313" key="2">
    <source>
        <dbReference type="WBParaSite" id="JU765_v2.g9444.t1"/>
    </source>
</evidence>
<proteinExistence type="predicted"/>
<protein>
    <submittedName>
        <fullName evidence="2">Uncharacterized protein</fullName>
    </submittedName>
</protein>